<proteinExistence type="predicted"/>
<dbReference type="RefSeq" id="WP_149073669.1">
    <property type="nucleotide sequence ID" value="NZ_CP043329.1"/>
</dbReference>
<dbReference type="Proteomes" id="UP000323653">
    <property type="component" value="Chromosome"/>
</dbReference>
<dbReference type="EMBL" id="CP043329">
    <property type="protein sequence ID" value="QEK50497.1"/>
    <property type="molecule type" value="Genomic_DNA"/>
</dbReference>
<evidence type="ECO:0000313" key="1">
    <source>
        <dbReference type="EMBL" id="QEK50497.1"/>
    </source>
</evidence>
<organism evidence="1 2">
    <name type="scientific">Pedobacter aquae</name>
    <dbReference type="NCBI Taxonomy" id="2605747"/>
    <lineage>
        <taxon>Bacteria</taxon>
        <taxon>Pseudomonadati</taxon>
        <taxon>Bacteroidota</taxon>
        <taxon>Sphingobacteriia</taxon>
        <taxon>Sphingobacteriales</taxon>
        <taxon>Sphingobacteriaceae</taxon>
        <taxon>Pedobacter</taxon>
    </lineage>
</organism>
<sequence length="100" mass="12138">MQFKYYKDQIIEVASLLECFNEELMEKLINIALDGEMKELDDVYKSGKFNFQVEEFYQFDDPVLNQLCELSEHIEKVKTFWKIAIQIKKIFMIYQMMFNI</sequence>
<accession>A0A5C0VEK9</accession>
<protein>
    <submittedName>
        <fullName evidence="1">Uncharacterized protein</fullName>
    </submittedName>
</protein>
<dbReference type="AlphaFoldDB" id="A0A5C0VEK9"/>
<keyword evidence="2" id="KW-1185">Reference proteome</keyword>
<reference evidence="1 2" key="1">
    <citation type="submission" date="2019-08" db="EMBL/GenBank/DDBJ databases">
        <title>Pedobacter sp. nov., isolated from Han river, South Korea.</title>
        <authorList>
            <person name="Lee D.-H."/>
            <person name="Kim Y.-S."/>
            <person name="Hwang E.-M."/>
            <person name="Le Tran T.C."/>
            <person name="Cha C.-J."/>
        </authorList>
    </citation>
    <scope>NUCLEOTIDE SEQUENCE [LARGE SCALE GENOMIC DNA]</scope>
    <source>
        <strain evidence="1 2">CJ43</strain>
    </source>
</reference>
<evidence type="ECO:0000313" key="2">
    <source>
        <dbReference type="Proteomes" id="UP000323653"/>
    </source>
</evidence>
<name>A0A5C0VEK9_9SPHI</name>
<dbReference type="KEGG" id="pej:FYC62_01560"/>
<gene>
    <name evidence="1" type="ORF">FYC62_01560</name>
</gene>